<dbReference type="AlphaFoldDB" id="A0A1R2B8B4"/>
<dbReference type="Proteomes" id="UP000187209">
    <property type="component" value="Unassembled WGS sequence"/>
</dbReference>
<keyword evidence="1" id="KW-0812">Transmembrane</keyword>
<sequence>MNFNQSYSPYFLPRKSSKIRVKTGTIVSTYLSANFAFSTALMHEFTRLETAYFIGVYSGTAFALSLSYFAINELVYGRLKARNIENYFLSYSLTSALIMPFFAYLQVGLRQKSWREARFLAYRYVGTLCCGSLIAELLLCQYKYKKLGLFQDIKLKNLISKNEDTDTN</sequence>
<organism evidence="2 3">
    <name type="scientific">Stentor coeruleus</name>
    <dbReference type="NCBI Taxonomy" id="5963"/>
    <lineage>
        <taxon>Eukaryota</taxon>
        <taxon>Sar</taxon>
        <taxon>Alveolata</taxon>
        <taxon>Ciliophora</taxon>
        <taxon>Postciliodesmatophora</taxon>
        <taxon>Heterotrichea</taxon>
        <taxon>Heterotrichida</taxon>
        <taxon>Stentoridae</taxon>
        <taxon>Stentor</taxon>
    </lineage>
</organism>
<protein>
    <submittedName>
        <fullName evidence="2">Uncharacterized protein</fullName>
    </submittedName>
</protein>
<accession>A0A1R2B8B4</accession>
<feature type="transmembrane region" description="Helical" evidence="1">
    <location>
        <begin position="54"/>
        <end position="76"/>
    </location>
</feature>
<proteinExistence type="predicted"/>
<keyword evidence="1" id="KW-1133">Transmembrane helix</keyword>
<comment type="caution">
    <text evidence="2">The sequence shown here is derived from an EMBL/GenBank/DDBJ whole genome shotgun (WGS) entry which is preliminary data.</text>
</comment>
<name>A0A1R2B8B4_9CILI</name>
<keyword evidence="1" id="KW-0472">Membrane</keyword>
<evidence type="ECO:0000256" key="1">
    <source>
        <dbReference type="SAM" id="Phobius"/>
    </source>
</evidence>
<reference evidence="2 3" key="1">
    <citation type="submission" date="2016-11" db="EMBL/GenBank/DDBJ databases">
        <title>The macronuclear genome of Stentor coeruleus: a giant cell with tiny introns.</title>
        <authorList>
            <person name="Slabodnick M."/>
            <person name="Ruby J.G."/>
            <person name="Reiff S.B."/>
            <person name="Swart E.C."/>
            <person name="Gosai S."/>
            <person name="Prabakaran S."/>
            <person name="Witkowska E."/>
            <person name="Larue G.E."/>
            <person name="Fisher S."/>
            <person name="Freeman R.M."/>
            <person name="Gunawardena J."/>
            <person name="Chu W."/>
            <person name="Stover N.A."/>
            <person name="Gregory B.D."/>
            <person name="Nowacki M."/>
            <person name="Derisi J."/>
            <person name="Roy S.W."/>
            <person name="Marshall W.F."/>
            <person name="Sood P."/>
        </authorList>
    </citation>
    <scope>NUCLEOTIDE SEQUENCE [LARGE SCALE GENOMIC DNA]</scope>
    <source>
        <strain evidence="2">WM001</strain>
    </source>
</reference>
<keyword evidence="3" id="KW-1185">Reference proteome</keyword>
<evidence type="ECO:0000313" key="3">
    <source>
        <dbReference type="Proteomes" id="UP000187209"/>
    </source>
</evidence>
<feature type="transmembrane region" description="Helical" evidence="1">
    <location>
        <begin position="119"/>
        <end position="139"/>
    </location>
</feature>
<gene>
    <name evidence="2" type="ORF">SteCoe_28631</name>
</gene>
<feature type="transmembrane region" description="Helical" evidence="1">
    <location>
        <begin position="88"/>
        <end position="107"/>
    </location>
</feature>
<dbReference type="EMBL" id="MPUH01000870">
    <property type="protein sequence ID" value="OMJ72830.1"/>
    <property type="molecule type" value="Genomic_DNA"/>
</dbReference>
<evidence type="ECO:0000313" key="2">
    <source>
        <dbReference type="EMBL" id="OMJ72830.1"/>
    </source>
</evidence>
<feature type="transmembrane region" description="Helical" evidence="1">
    <location>
        <begin position="21"/>
        <end position="42"/>
    </location>
</feature>